<feature type="compositionally biased region" description="Polar residues" evidence="1">
    <location>
        <begin position="106"/>
        <end position="118"/>
    </location>
</feature>
<organism evidence="2 3">
    <name type="scientific">Sphagnurus paluster</name>
    <dbReference type="NCBI Taxonomy" id="117069"/>
    <lineage>
        <taxon>Eukaryota</taxon>
        <taxon>Fungi</taxon>
        <taxon>Dikarya</taxon>
        <taxon>Basidiomycota</taxon>
        <taxon>Agaricomycotina</taxon>
        <taxon>Agaricomycetes</taxon>
        <taxon>Agaricomycetidae</taxon>
        <taxon>Agaricales</taxon>
        <taxon>Tricholomatineae</taxon>
        <taxon>Lyophyllaceae</taxon>
        <taxon>Sphagnurus</taxon>
    </lineage>
</organism>
<feature type="compositionally biased region" description="Basic and acidic residues" evidence="1">
    <location>
        <begin position="84"/>
        <end position="93"/>
    </location>
</feature>
<dbReference type="Proteomes" id="UP000717328">
    <property type="component" value="Unassembled WGS sequence"/>
</dbReference>
<proteinExistence type="predicted"/>
<reference evidence="2" key="2">
    <citation type="submission" date="2021-10" db="EMBL/GenBank/DDBJ databases">
        <title>Phylogenomics reveals ancestral predisposition of the termite-cultivated fungus Termitomyces towards a domesticated lifestyle.</title>
        <authorList>
            <person name="Auxier B."/>
            <person name="Grum-Grzhimaylo A."/>
            <person name="Cardenas M.E."/>
            <person name="Lodge J.D."/>
            <person name="Laessoe T."/>
            <person name="Pedersen O."/>
            <person name="Smith M.E."/>
            <person name="Kuyper T.W."/>
            <person name="Franco-Molano E.A."/>
            <person name="Baroni T.J."/>
            <person name="Aanen D.K."/>
        </authorList>
    </citation>
    <scope>NUCLEOTIDE SEQUENCE</scope>
    <source>
        <strain evidence="2">D49</strain>
    </source>
</reference>
<sequence length="118" mass="13392">MDALQDSDSLFRSETPPPRYPGTDVDVSTGNLLNQFHLPSFHDVMALYEYEDSIRLPTYQTRPLRRYHPYWQTPGHATGLEVAHAQDHADRLDPAPVSPPLPPTTIVHTLSENDTTWV</sequence>
<feature type="compositionally biased region" description="Polar residues" evidence="1">
    <location>
        <begin position="1"/>
        <end position="12"/>
    </location>
</feature>
<feature type="region of interest" description="Disordered" evidence="1">
    <location>
        <begin position="1"/>
        <end position="26"/>
    </location>
</feature>
<dbReference type="OrthoDB" id="3066758at2759"/>
<name>A0A9P7FWE1_9AGAR</name>
<accession>A0A9P7FWE1</accession>
<dbReference type="EMBL" id="JABCKI010005723">
    <property type="protein sequence ID" value="KAG5639353.1"/>
    <property type="molecule type" value="Genomic_DNA"/>
</dbReference>
<dbReference type="AlphaFoldDB" id="A0A9P7FWE1"/>
<keyword evidence="3" id="KW-1185">Reference proteome</keyword>
<protein>
    <submittedName>
        <fullName evidence="2">Uncharacterized protein</fullName>
    </submittedName>
</protein>
<feature type="region of interest" description="Disordered" evidence="1">
    <location>
        <begin position="83"/>
        <end position="118"/>
    </location>
</feature>
<reference evidence="2" key="1">
    <citation type="submission" date="2021-02" db="EMBL/GenBank/DDBJ databases">
        <authorList>
            <person name="Nieuwenhuis M."/>
            <person name="Van De Peppel L.J.J."/>
        </authorList>
    </citation>
    <scope>NUCLEOTIDE SEQUENCE</scope>
    <source>
        <strain evidence="2">D49</strain>
    </source>
</reference>
<gene>
    <name evidence="2" type="ORF">H0H81_003497</name>
</gene>
<evidence type="ECO:0000313" key="3">
    <source>
        <dbReference type="Proteomes" id="UP000717328"/>
    </source>
</evidence>
<evidence type="ECO:0000313" key="2">
    <source>
        <dbReference type="EMBL" id="KAG5639353.1"/>
    </source>
</evidence>
<evidence type="ECO:0000256" key="1">
    <source>
        <dbReference type="SAM" id="MobiDB-lite"/>
    </source>
</evidence>
<comment type="caution">
    <text evidence="2">The sequence shown here is derived from an EMBL/GenBank/DDBJ whole genome shotgun (WGS) entry which is preliminary data.</text>
</comment>